<proteinExistence type="inferred from homology"/>
<feature type="compositionally biased region" description="Polar residues" evidence="2">
    <location>
        <begin position="39"/>
        <end position="59"/>
    </location>
</feature>
<evidence type="ECO:0000256" key="1">
    <source>
        <dbReference type="ARBA" id="ARBA00038158"/>
    </source>
</evidence>
<evidence type="ECO:0000313" key="3">
    <source>
        <dbReference type="EMBL" id="OAA64178.1"/>
    </source>
</evidence>
<dbReference type="SUPFAM" id="SSF53335">
    <property type="entry name" value="S-adenosyl-L-methionine-dependent methyltransferases"/>
    <property type="match status" value="1"/>
</dbReference>
<feature type="compositionally biased region" description="Basic and acidic residues" evidence="2">
    <location>
        <begin position="24"/>
        <end position="38"/>
    </location>
</feature>
<accession>A0A167WTF7</accession>
<dbReference type="STRING" id="1081102.A0A167WTF7"/>
<keyword evidence="3" id="KW-0808">Transferase</keyword>
<feature type="compositionally biased region" description="Low complexity" evidence="2">
    <location>
        <begin position="83"/>
        <end position="100"/>
    </location>
</feature>
<name>A0A167WTF7_9HYPO</name>
<evidence type="ECO:0000313" key="4">
    <source>
        <dbReference type="Proteomes" id="UP000076874"/>
    </source>
</evidence>
<keyword evidence="4" id="KW-1185">Reference proteome</keyword>
<keyword evidence="3" id="KW-0489">Methyltransferase</keyword>
<dbReference type="EMBL" id="AZHD01000004">
    <property type="protein sequence ID" value="OAA64178.1"/>
    <property type="molecule type" value="Genomic_DNA"/>
</dbReference>
<protein>
    <submittedName>
        <fullName evidence="3">Methyltransferase type 12</fullName>
    </submittedName>
</protein>
<dbReference type="Proteomes" id="UP000076874">
    <property type="component" value="Unassembled WGS sequence"/>
</dbReference>
<feature type="region of interest" description="Disordered" evidence="2">
    <location>
        <begin position="516"/>
        <end position="535"/>
    </location>
</feature>
<dbReference type="CDD" id="cd02440">
    <property type="entry name" value="AdoMet_MTases"/>
    <property type="match status" value="1"/>
</dbReference>
<feature type="compositionally biased region" description="Basic and acidic residues" evidence="2">
    <location>
        <begin position="62"/>
        <end position="71"/>
    </location>
</feature>
<feature type="region of interest" description="Disordered" evidence="2">
    <location>
        <begin position="1"/>
        <end position="112"/>
    </location>
</feature>
<dbReference type="AlphaFoldDB" id="A0A167WTF7"/>
<gene>
    <name evidence="3" type="ORF">SPI_02825</name>
</gene>
<comment type="caution">
    <text evidence="3">The sequence shown here is derived from an EMBL/GenBank/DDBJ whole genome shotgun (WGS) entry which is preliminary data.</text>
</comment>
<sequence length="535" mass="57598">MQEASDNRPSSAGGSQQRQQQQDEQDKHRQEEQDRHATQIESESTNGNAKTTHATSTINGDPIHHPDHMDSGAEPNAPALGPVEAAATVTATAEAESTATIDGNGGLNASEGDGEAPLVAEDTALPVGGVPAAVPIAHSPASNLDMTEHALEVDDDNDDNDEYAEPTASIYAASHYPAVPIRYRVERVDSATITSSSRSLYVEDLDYVVENGRRYCGDYVFPNDDLEQDRLRLVHQVFLHLFNFELTSVPLDNPRYILDCGAGTGEWAIGMAEAFPSCEVVGVDISAIQPTAVPHNVFFEVDDCELDWMRPENTVDLVHLRAMSGAFADWDFIYHEAFTCLRPGGYIEVLDFQDHTSDADVLLRCFPPDARIHVLVRAVEEASVKAGRRCGTQHMDPTKLHRAGFVDVRVVEHSIPLNPLNPLNDSVAKLWLVACLHAVEAGSLRLLTKYMGWAPSEALALCDDVCQEIKARALNPATQGSMAVSLCVLTAQKPTPAANLLSTAGDDSNSQATAVLQAENGRAPSGSGDGSTITA</sequence>
<dbReference type="InterPro" id="IPR029063">
    <property type="entry name" value="SAM-dependent_MTases_sf"/>
</dbReference>
<dbReference type="PANTHER" id="PTHR43591">
    <property type="entry name" value="METHYLTRANSFERASE"/>
    <property type="match status" value="1"/>
</dbReference>
<dbReference type="OrthoDB" id="2013972at2759"/>
<dbReference type="GO" id="GO:0032259">
    <property type="term" value="P:methylation"/>
    <property type="evidence" value="ECO:0007669"/>
    <property type="project" value="UniProtKB-KW"/>
</dbReference>
<comment type="similarity">
    <text evidence="1">Belongs to the methyltransferase superfamily. LaeA methyltransferase family.</text>
</comment>
<dbReference type="PANTHER" id="PTHR43591:SF105">
    <property type="entry name" value="METHYLTRANSFERASE DOMAIN-CONTAINING PROTEIN-RELATED"/>
    <property type="match status" value="1"/>
</dbReference>
<dbReference type="Gene3D" id="3.40.50.150">
    <property type="entry name" value="Vaccinia Virus protein VP39"/>
    <property type="match status" value="1"/>
</dbReference>
<evidence type="ECO:0000256" key="2">
    <source>
        <dbReference type="SAM" id="MobiDB-lite"/>
    </source>
</evidence>
<dbReference type="Pfam" id="PF13489">
    <property type="entry name" value="Methyltransf_23"/>
    <property type="match status" value="1"/>
</dbReference>
<reference evidence="3 4" key="1">
    <citation type="journal article" date="2016" name="Genome Biol. Evol.">
        <title>Divergent and convergent evolution of fungal pathogenicity.</title>
        <authorList>
            <person name="Shang Y."/>
            <person name="Xiao G."/>
            <person name="Zheng P."/>
            <person name="Cen K."/>
            <person name="Zhan S."/>
            <person name="Wang C."/>
        </authorList>
    </citation>
    <scope>NUCLEOTIDE SEQUENCE [LARGE SCALE GENOMIC DNA]</scope>
    <source>
        <strain evidence="3 4">RCEF 264</strain>
    </source>
</reference>
<dbReference type="GO" id="GO:0008168">
    <property type="term" value="F:methyltransferase activity"/>
    <property type="evidence" value="ECO:0007669"/>
    <property type="project" value="UniProtKB-KW"/>
</dbReference>
<organism evidence="3 4">
    <name type="scientific">Niveomyces insectorum RCEF 264</name>
    <dbReference type="NCBI Taxonomy" id="1081102"/>
    <lineage>
        <taxon>Eukaryota</taxon>
        <taxon>Fungi</taxon>
        <taxon>Dikarya</taxon>
        <taxon>Ascomycota</taxon>
        <taxon>Pezizomycotina</taxon>
        <taxon>Sordariomycetes</taxon>
        <taxon>Hypocreomycetidae</taxon>
        <taxon>Hypocreales</taxon>
        <taxon>Cordycipitaceae</taxon>
        <taxon>Niveomyces</taxon>
    </lineage>
</organism>